<dbReference type="Gene3D" id="3.40.50.11340">
    <property type="match status" value="1"/>
</dbReference>
<keyword evidence="1" id="KW-0175">Coiled coil</keyword>
<evidence type="ECO:0000256" key="2">
    <source>
        <dbReference type="SAM" id="MobiDB-lite"/>
    </source>
</evidence>
<accession>A0A7S4FHD8</accession>
<name>A0A7S4FHD8_9EUGL</name>
<organism evidence="3">
    <name type="scientific">Eutreptiella gymnastica</name>
    <dbReference type="NCBI Taxonomy" id="73025"/>
    <lineage>
        <taxon>Eukaryota</taxon>
        <taxon>Discoba</taxon>
        <taxon>Euglenozoa</taxon>
        <taxon>Euglenida</taxon>
        <taxon>Spirocuta</taxon>
        <taxon>Euglenophyceae</taxon>
        <taxon>Eutreptiales</taxon>
        <taxon>Eutreptiaceae</taxon>
        <taxon>Eutreptiella</taxon>
    </lineage>
</organism>
<proteinExistence type="predicted"/>
<evidence type="ECO:0000256" key="1">
    <source>
        <dbReference type="SAM" id="Coils"/>
    </source>
</evidence>
<gene>
    <name evidence="3" type="ORF">EGYM00163_LOCUS5809</name>
</gene>
<feature type="compositionally biased region" description="Polar residues" evidence="2">
    <location>
        <begin position="114"/>
        <end position="130"/>
    </location>
</feature>
<sequence length="474" mass="52895">MWPKTPMSGSLVARVSVLAIVCIGWYVTHSHSPEPDIPLTSLPASRPRPLDTTSSLVPSEPADDNATRLHDLQLQVAALQARFQAMEAQMTSVLERYPRALQDALPASPPRPSITDTQHVSTAPANTTPSGPVESYSLKPPRWRAQPPDTGKFLFGCIVRGRHHNQLITWGKMYAIARQTGRTLVMPNFVQAPNGPSEGAKILRQDLRVMPAELLYDYEALNSGPVRVITQTEFFRSGKPLTAACMDFSGCSPAPRLLMCASQITNYLTCQEPILALGSWVFGHIASPPFDEDCFWPLLRPSAAFRPALNHVHSLLPPKYLALHQRTFGDNCIIILKVFWEKYYKRVPASQRLHDAPMSLEECRMRPAYVEGFRNGSTDKFYVGTDNYHPAWTQRLLSIGGITYHAKGFGEPISVIADMLLDMWIFVDAEVFLGNPLSTLSYNVCSIRWAAGKSCPNMPRPDNTKHCFVYDLMQ</sequence>
<feature type="coiled-coil region" evidence="1">
    <location>
        <begin position="69"/>
        <end position="96"/>
    </location>
</feature>
<dbReference type="Gene3D" id="3.40.50.11350">
    <property type="match status" value="1"/>
</dbReference>
<feature type="region of interest" description="Disordered" evidence="2">
    <location>
        <begin position="34"/>
        <end position="64"/>
    </location>
</feature>
<feature type="region of interest" description="Disordered" evidence="2">
    <location>
        <begin position="103"/>
        <end position="141"/>
    </location>
</feature>
<dbReference type="EMBL" id="HBJA01018189">
    <property type="protein sequence ID" value="CAE0794691.1"/>
    <property type="molecule type" value="Transcribed_RNA"/>
</dbReference>
<evidence type="ECO:0000313" key="3">
    <source>
        <dbReference type="EMBL" id="CAE0794691.1"/>
    </source>
</evidence>
<reference evidence="3" key="1">
    <citation type="submission" date="2021-01" db="EMBL/GenBank/DDBJ databases">
        <authorList>
            <person name="Corre E."/>
            <person name="Pelletier E."/>
            <person name="Niang G."/>
            <person name="Scheremetjew M."/>
            <person name="Finn R."/>
            <person name="Kale V."/>
            <person name="Holt S."/>
            <person name="Cochrane G."/>
            <person name="Meng A."/>
            <person name="Brown T."/>
            <person name="Cohen L."/>
        </authorList>
    </citation>
    <scope>NUCLEOTIDE SEQUENCE</scope>
    <source>
        <strain evidence="3">CCMP1594</strain>
    </source>
</reference>
<dbReference type="AlphaFoldDB" id="A0A7S4FHD8"/>
<evidence type="ECO:0008006" key="4">
    <source>
        <dbReference type="Google" id="ProtNLM"/>
    </source>
</evidence>
<protein>
    <recommendedName>
        <fullName evidence="4">O-fucosyltransferase family protein</fullName>
    </recommendedName>
</protein>